<dbReference type="Proteomes" id="UP001501563">
    <property type="component" value="Unassembled WGS sequence"/>
</dbReference>
<protein>
    <submittedName>
        <fullName evidence="2">Uncharacterized protein</fullName>
    </submittedName>
</protein>
<reference evidence="3" key="1">
    <citation type="journal article" date="2019" name="Int. J. Syst. Evol. Microbiol.">
        <title>The Global Catalogue of Microorganisms (GCM) 10K type strain sequencing project: providing services to taxonomists for standard genome sequencing and annotation.</title>
        <authorList>
            <consortium name="The Broad Institute Genomics Platform"/>
            <consortium name="The Broad Institute Genome Sequencing Center for Infectious Disease"/>
            <person name="Wu L."/>
            <person name="Ma J."/>
        </authorList>
    </citation>
    <scope>NUCLEOTIDE SEQUENCE [LARGE SCALE GENOMIC DNA]</scope>
    <source>
        <strain evidence="3">JCM 16578</strain>
    </source>
</reference>
<comment type="caution">
    <text evidence="2">The sequence shown here is derived from an EMBL/GenBank/DDBJ whole genome shotgun (WGS) entry which is preliminary data.</text>
</comment>
<feature type="region of interest" description="Disordered" evidence="1">
    <location>
        <begin position="39"/>
        <end position="98"/>
    </location>
</feature>
<dbReference type="EMBL" id="BAAAZA010000006">
    <property type="protein sequence ID" value="GAA3861401.1"/>
    <property type="molecule type" value="Genomic_DNA"/>
</dbReference>
<accession>A0ABP7K145</accession>
<keyword evidence="3" id="KW-1185">Reference proteome</keyword>
<sequence length="130" mass="14032">MDQRPLGHGKGLSVNQFRLRPLNRTRPAVTDRILIRPLRTRRARVPPSTGCRRRTAGKATGPRLPGPRDRRLHRLSHRVTPVRAARGPPRGAMSPAAGMAVAPTSVDAVVEGMIPATPEHLAAVVRGAEA</sequence>
<organism evidence="2 3">
    <name type="scientific">Streptomyces lannensis</name>
    <dbReference type="NCBI Taxonomy" id="766498"/>
    <lineage>
        <taxon>Bacteria</taxon>
        <taxon>Bacillati</taxon>
        <taxon>Actinomycetota</taxon>
        <taxon>Actinomycetes</taxon>
        <taxon>Kitasatosporales</taxon>
        <taxon>Streptomycetaceae</taxon>
        <taxon>Streptomyces</taxon>
    </lineage>
</organism>
<proteinExistence type="predicted"/>
<evidence type="ECO:0000313" key="2">
    <source>
        <dbReference type="EMBL" id="GAA3861401.1"/>
    </source>
</evidence>
<gene>
    <name evidence="2" type="ORF">GCM10022207_26470</name>
</gene>
<evidence type="ECO:0000313" key="3">
    <source>
        <dbReference type="Proteomes" id="UP001501563"/>
    </source>
</evidence>
<name>A0ABP7K145_9ACTN</name>
<evidence type="ECO:0000256" key="1">
    <source>
        <dbReference type="SAM" id="MobiDB-lite"/>
    </source>
</evidence>